<feature type="compositionally biased region" description="Polar residues" evidence="1">
    <location>
        <begin position="622"/>
        <end position="633"/>
    </location>
</feature>
<feature type="compositionally biased region" description="Basic and acidic residues" evidence="1">
    <location>
        <begin position="547"/>
        <end position="560"/>
    </location>
</feature>
<comment type="caution">
    <text evidence="4">The sequence shown here is derived from an EMBL/GenBank/DDBJ whole genome shotgun (WGS) entry which is preliminary data.</text>
</comment>
<dbReference type="AlphaFoldDB" id="A0ABD3VYD8"/>
<evidence type="ECO:0000313" key="5">
    <source>
        <dbReference type="Proteomes" id="UP001634394"/>
    </source>
</evidence>
<dbReference type="Proteomes" id="UP001634394">
    <property type="component" value="Unassembled WGS sequence"/>
</dbReference>
<feature type="chain" id="PRO_5044768028" description="Chitin-binding type-4 domain-containing protein" evidence="2">
    <location>
        <begin position="23"/>
        <end position="916"/>
    </location>
</feature>
<evidence type="ECO:0000313" key="4">
    <source>
        <dbReference type="EMBL" id="KAL3866013.1"/>
    </source>
</evidence>
<feature type="compositionally biased region" description="Acidic residues" evidence="1">
    <location>
        <begin position="495"/>
        <end position="504"/>
    </location>
</feature>
<feature type="domain" description="Chitin-binding type-4" evidence="3">
    <location>
        <begin position="23"/>
        <end position="210"/>
    </location>
</feature>
<feature type="compositionally biased region" description="Basic and acidic residues" evidence="1">
    <location>
        <begin position="428"/>
        <end position="450"/>
    </location>
</feature>
<organism evidence="4 5">
    <name type="scientific">Sinanodonta woodiana</name>
    <name type="common">Chinese pond mussel</name>
    <name type="synonym">Anodonta woodiana</name>
    <dbReference type="NCBI Taxonomy" id="1069815"/>
    <lineage>
        <taxon>Eukaryota</taxon>
        <taxon>Metazoa</taxon>
        <taxon>Spiralia</taxon>
        <taxon>Lophotrochozoa</taxon>
        <taxon>Mollusca</taxon>
        <taxon>Bivalvia</taxon>
        <taxon>Autobranchia</taxon>
        <taxon>Heteroconchia</taxon>
        <taxon>Palaeoheterodonta</taxon>
        <taxon>Unionida</taxon>
        <taxon>Unionoidea</taxon>
        <taxon>Unionidae</taxon>
        <taxon>Unioninae</taxon>
        <taxon>Sinanodonta</taxon>
    </lineage>
</organism>
<feature type="compositionally biased region" description="Basic and acidic residues" evidence="1">
    <location>
        <begin position="341"/>
        <end position="350"/>
    </location>
</feature>
<feature type="signal peptide" evidence="2">
    <location>
        <begin position="1"/>
        <end position="22"/>
    </location>
</feature>
<dbReference type="EMBL" id="JBJQND010000009">
    <property type="protein sequence ID" value="KAL3866013.1"/>
    <property type="molecule type" value="Genomic_DNA"/>
</dbReference>
<sequence>MYGRLLPNILILRIFLLEGVWSHGRMIEPPMRSSIWRFGFNSEPNYTDNELNCGGFVVQYEKNNGKCGVCGDPYQGPRDNEAGGKYARGIIVRHYTTGQIIEVTVELTANHQGYFEFRICPHDDLTHPLTQECLNKTLLTIIGHGTRYYIQNDIRQQFVHLLVQLPPDMTCTQCVLQWKYVAGNNKGSGAGYEDCYGCGPQEHFINCADVAIYSQSVPQQATIPVESVLDDSLESTSIIEYLEKMKTSNTNRMVDMDFLADFLSVDMEDDFWEDMQLFLDSSAEPLKAIVTNTAVNLFPANKDGITKFHHLIKLSLLFQGVAPPSNARKISKVSIDTESSKESRLDKIADNSDSSSDDDSKSIISKDSETRDKQGKSINLVHDKFKSLELYDSWANSVSIDNSEFLDDSTSSKRNNNKMSSDSSLSHLESRNSDSSEIKESSDESKDGKRIGTRVLSVDNKNQGNKKTTKLSKVPPYDSNAESSDGDSSDSVIDSWDEASTDTDDQSKSSSESTKTEISDTRKDGESDSKSNERSIDSIDSLEDAESDSKESLRDSKSKDINVGQFNDMSDDSESQRKKGDNSMDSEDSWDMSKRSEGDSIDSRKESKESNDRKAESKEAEQQGSDTSRNINGESKESEKTDRDKGKLSKEKDSTEKLGSKGRDEDDGKESVKGVKQIDAKDSIEREITKSKKKDDDDSKLDDRKDSKGNIVSAAMSGVELETPEIEFKKPEVEVEKLELDVEASDLKDAFGNLKENIKLEDEKLVAAAIMSSGSEKNTMDKGKGQASISNLLAHSIVAAGPQILSSKRGTLEDQLRSALVTVFLENHNPSLGLCKDRETKARCGCTDNWSKYPLVNMYCTSLCPYGYCPTYLCQCSCPKICRGLDHLVQLTAAINQWCKTNCENGQCPSHMCICD</sequence>
<evidence type="ECO:0000259" key="3">
    <source>
        <dbReference type="Pfam" id="PF03067"/>
    </source>
</evidence>
<keyword evidence="5" id="KW-1185">Reference proteome</keyword>
<dbReference type="Pfam" id="PF03067">
    <property type="entry name" value="LPMO_10"/>
    <property type="match status" value="1"/>
</dbReference>
<feature type="region of interest" description="Disordered" evidence="1">
    <location>
        <begin position="341"/>
        <end position="375"/>
    </location>
</feature>
<feature type="compositionally biased region" description="Basic and acidic residues" evidence="1">
    <location>
        <begin position="514"/>
        <end position="537"/>
    </location>
</feature>
<evidence type="ECO:0000256" key="2">
    <source>
        <dbReference type="SAM" id="SignalP"/>
    </source>
</evidence>
<feature type="compositionally biased region" description="Basic and acidic residues" evidence="1">
    <location>
        <begin position="358"/>
        <end position="375"/>
    </location>
</feature>
<name>A0ABD3VYD8_SINWO</name>
<reference evidence="4 5" key="1">
    <citation type="submission" date="2024-11" db="EMBL/GenBank/DDBJ databases">
        <title>Chromosome-level genome assembly of the freshwater bivalve Anodonta woodiana.</title>
        <authorList>
            <person name="Chen X."/>
        </authorList>
    </citation>
    <scope>NUCLEOTIDE SEQUENCE [LARGE SCALE GENOMIC DNA]</scope>
    <source>
        <strain evidence="4">MN2024</strain>
        <tissue evidence="4">Gills</tissue>
    </source>
</reference>
<dbReference type="InterPro" id="IPR004302">
    <property type="entry name" value="Cellulose/chitin-bd_N"/>
</dbReference>
<feature type="region of interest" description="Disordered" evidence="1">
    <location>
        <begin position="405"/>
        <end position="712"/>
    </location>
</feature>
<keyword evidence="2" id="KW-0732">Signal</keyword>
<feature type="compositionally biased region" description="Basic and acidic residues" evidence="1">
    <location>
        <begin position="634"/>
        <end position="708"/>
    </location>
</feature>
<proteinExistence type="predicted"/>
<evidence type="ECO:0000256" key="1">
    <source>
        <dbReference type="SAM" id="MobiDB-lite"/>
    </source>
</evidence>
<feature type="compositionally biased region" description="Basic and acidic residues" evidence="1">
    <location>
        <begin position="591"/>
        <end position="621"/>
    </location>
</feature>
<protein>
    <recommendedName>
        <fullName evidence="3">Chitin-binding type-4 domain-containing protein</fullName>
    </recommendedName>
</protein>
<feature type="compositionally biased region" description="Polar residues" evidence="1">
    <location>
        <begin position="405"/>
        <end position="419"/>
    </location>
</feature>
<gene>
    <name evidence="4" type="ORF">ACJMK2_043354</name>
</gene>
<accession>A0ABD3VYD8</accession>